<feature type="domain" description="Helicase ATP-binding" evidence="14">
    <location>
        <begin position="185"/>
        <end position="440"/>
    </location>
</feature>
<evidence type="ECO:0000313" key="15">
    <source>
        <dbReference type="EMBL" id="QHI99240.1"/>
    </source>
</evidence>
<keyword evidence="7" id="KW-0067">ATP-binding</keyword>
<proteinExistence type="inferred from homology"/>
<dbReference type="GO" id="GO:0005524">
    <property type="term" value="F:ATP binding"/>
    <property type="evidence" value="ECO:0007669"/>
    <property type="project" value="UniProtKB-KW"/>
</dbReference>
<sequence>MPAALPDDAATPPGYTVAVRLLCDFTGRSGDLDVRFSPSPTAQDGIAGHAAVAARRPAPYQREVTLSGRWQGLAVRGRADGYDPVANRLEEIKTHRGDLARQPAHQRALHWAQAEVYGWLLCAERGLAEVELALVYYELSSGVETVLLQRRSAAELRQAFEDRCQRFLAWAEQEAAHRRARDAALARLAFPFGDFRPGQRVFAEAVFRAQRDGRRLMAQAPTGIGKTLATLFPALRACPPAVPPRPDRPGLDRVFYLTARTSGRRLALDALQQLGAGVRVLELVARDKACEYPDRACNGESCPLARGFYDRLPAARAQAAASPQALDRETLRGIALQHQVCPYYLGQEMARWCDVVVGDVNHWFDGSALLFALALEAEWRCGLLVDEAHNLIERARGMYSASLDPWLFAELRRQAPAVLKRTLDRLNRAWKALAPEGEETGARREFDTVPEAFSRALQEAVSAIGETLSEAPPGTDTALLQRFWFELLAFARRAETLAAHSLFDATRLAGRGMVQLDIRNLVPASFLAPRFALARAAVLFSATLRPEDYHRDLLGLPADTASLDVPSPYGGEQLEVRIAHHISTRWQHRESSLRALVDLLGAQFDRAPGNYLAFFSSFDYLQRALELLVELRPDIPVWAQSRGMSEAEREAYLARFAAGGRGIGFAVLGGVFGEGIDLPGDRLIGAFIATLGLPQVNAVNERLKLRLQALYGTARGYDYAYVFPGFQKVVQAAGRVIRSGSDRGTVWLMDDRFDQARYRRLLPGWWVLD</sequence>
<dbReference type="InterPro" id="IPR027417">
    <property type="entry name" value="P-loop_NTPase"/>
</dbReference>
<dbReference type="GO" id="GO:0006281">
    <property type="term" value="P:DNA repair"/>
    <property type="evidence" value="ECO:0007669"/>
    <property type="project" value="UniProtKB-KW"/>
</dbReference>
<evidence type="ECO:0000256" key="9">
    <source>
        <dbReference type="ARBA" id="ARBA00023014"/>
    </source>
</evidence>
<gene>
    <name evidence="15" type="ORF">GT347_15405</name>
</gene>
<evidence type="ECO:0000256" key="2">
    <source>
        <dbReference type="ARBA" id="ARBA00022723"/>
    </source>
</evidence>
<dbReference type="Pfam" id="PF06733">
    <property type="entry name" value="DEAD_2"/>
    <property type="match status" value="1"/>
</dbReference>
<evidence type="ECO:0000256" key="6">
    <source>
        <dbReference type="ARBA" id="ARBA00022806"/>
    </source>
</evidence>
<accession>A0A857J5I4</accession>
<evidence type="ECO:0000313" key="16">
    <source>
        <dbReference type="Proteomes" id="UP000464787"/>
    </source>
</evidence>
<evidence type="ECO:0000256" key="11">
    <source>
        <dbReference type="ARBA" id="ARBA00023204"/>
    </source>
</evidence>
<name>A0A857J5I4_9BURK</name>
<evidence type="ECO:0000256" key="10">
    <source>
        <dbReference type="ARBA" id="ARBA00023125"/>
    </source>
</evidence>
<dbReference type="InterPro" id="IPR045028">
    <property type="entry name" value="DinG/Rad3-like"/>
</dbReference>
<evidence type="ECO:0000256" key="12">
    <source>
        <dbReference type="ARBA" id="ARBA00023235"/>
    </source>
</evidence>
<dbReference type="Gene3D" id="3.40.50.300">
    <property type="entry name" value="P-loop containing nucleotide triphosphate hydrolases"/>
    <property type="match status" value="2"/>
</dbReference>
<dbReference type="GO" id="GO:0003678">
    <property type="term" value="F:DNA helicase activity"/>
    <property type="evidence" value="ECO:0007669"/>
    <property type="project" value="InterPro"/>
</dbReference>
<keyword evidence="11" id="KW-0234">DNA repair</keyword>
<dbReference type="PANTHER" id="PTHR11472:SF34">
    <property type="entry name" value="REGULATOR OF TELOMERE ELONGATION HELICASE 1"/>
    <property type="match status" value="1"/>
</dbReference>
<dbReference type="AlphaFoldDB" id="A0A857J5I4"/>
<keyword evidence="5" id="KW-0378">Hydrolase</keyword>
<dbReference type="GO" id="GO:0051539">
    <property type="term" value="F:4 iron, 4 sulfur cluster binding"/>
    <property type="evidence" value="ECO:0007669"/>
    <property type="project" value="UniProtKB-KW"/>
</dbReference>
<evidence type="ECO:0000256" key="13">
    <source>
        <dbReference type="ARBA" id="ARBA00038058"/>
    </source>
</evidence>
<dbReference type="GO" id="GO:0046872">
    <property type="term" value="F:metal ion binding"/>
    <property type="evidence" value="ECO:0007669"/>
    <property type="project" value="UniProtKB-KW"/>
</dbReference>
<dbReference type="InterPro" id="IPR010614">
    <property type="entry name" value="RAD3-like_helicase_DEAD"/>
</dbReference>
<keyword evidence="16" id="KW-1185">Reference proteome</keyword>
<organism evidence="15 16">
    <name type="scientific">Xylophilus rhododendri</name>
    <dbReference type="NCBI Taxonomy" id="2697032"/>
    <lineage>
        <taxon>Bacteria</taxon>
        <taxon>Pseudomonadati</taxon>
        <taxon>Pseudomonadota</taxon>
        <taxon>Betaproteobacteria</taxon>
        <taxon>Burkholderiales</taxon>
        <taxon>Xylophilus</taxon>
    </lineage>
</organism>
<dbReference type="Pfam" id="PF13307">
    <property type="entry name" value="Helicase_C_2"/>
    <property type="match status" value="1"/>
</dbReference>
<keyword evidence="1" id="KW-0004">4Fe-4S</keyword>
<evidence type="ECO:0000259" key="14">
    <source>
        <dbReference type="PROSITE" id="PS51193"/>
    </source>
</evidence>
<keyword evidence="3" id="KW-0547">Nucleotide-binding</keyword>
<dbReference type="SMART" id="SM00491">
    <property type="entry name" value="HELICc2"/>
    <property type="match status" value="1"/>
</dbReference>
<dbReference type="PROSITE" id="PS51193">
    <property type="entry name" value="HELICASE_ATP_BIND_2"/>
    <property type="match status" value="1"/>
</dbReference>
<keyword evidence="6 15" id="KW-0347">Helicase</keyword>
<dbReference type="InterPro" id="IPR006554">
    <property type="entry name" value="Helicase-like_DEXD_c2"/>
</dbReference>
<dbReference type="KEGG" id="xyk:GT347_15405"/>
<dbReference type="PANTHER" id="PTHR11472">
    <property type="entry name" value="DNA REPAIR DEAD HELICASE RAD3/XP-D SUBFAMILY MEMBER"/>
    <property type="match status" value="1"/>
</dbReference>
<keyword evidence="8" id="KW-0408">Iron</keyword>
<reference evidence="15 16" key="1">
    <citation type="submission" date="2020-01" db="EMBL/GenBank/DDBJ databases">
        <title>Genome sequencing of strain KACC 21265.</title>
        <authorList>
            <person name="Heo J."/>
            <person name="Kim S.-J."/>
            <person name="Kim J.-S."/>
            <person name="Hong S.-B."/>
            <person name="Kwon S.-W."/>
        </authorList>
    </citation>
    <scope>NUCLEOTIDE SEQUENCE [LARGE SCALE GENOMIC DNA]</scope>
    <source>
        <strain evidence="15 16">KACC 21265</strain>
    </source>
</reference>
<dbReference type="GO" id="GO:0003677">
    <property type="term" value="F:DNA binding"/>
    <property type="evidence" value="ECO:0007669"/>
    <property type="project" value="UniProtKB-KW"/>
</dbReference>
<keyword evidence="10" id="KW-0238">DNA-binding</keyword>
<dbReference type="GO" id="GO:0016818">
    <property type="term" value="F:hydrolase activity, acting on acid anhydrides, in phosphorus-containing anhydrides"/>
    <property type="evidence" value="ECO:0007669"/>
    <property type="project" value="InterPro"/>
</dbReference>
<evidence type="ECO:0000256" key="7">
    <source>
        <dbReference type="ARBA" id="ARBA00022840"/>
    </source>
</evidence>
<evidence type="ECO:0000256" key="4">
    <source>
        <dbReference type="ARBA" id="ARBA00022763"/>
    </source>
</evidence>
<evidence type="ECO:0000256" key="5">
    <source>
        <dbReference type="ARBA" id="ARBA00022801"/>
    </source>
</evidence>
<keyword evidence="9" id="KW-0411">Iron-sulfur</keyword>
<dbReference type="SMART" id="SM00488">
    <property type="entry name" value="DEXDc2"/>
    <property type="match status" value="1"/>
</dbReference>
<protein>
    <submittedName>
        <fullName evidence="15">ATP-dependent DNA helicase</fullName>
    </submittedName>
</protein>
<dbReference type="SUPFAM" id="SSF52540">
    <property type="entry name" value="P-loop containing nucleoside triphosphate hydrolases"/>
    <property type="match status" value="2"/>
</dbReference>
<dbReference type="EMBL" id="CP047650">
    <property type="protein sequence ID" value="QHI99240.1"/>
    <property type="molecule type" value="Genomic_DNA"/>
</dbReference>
<evidence type="ECO:0000256" key="3">
    <source>
        <dbReference type="ARBA" id="ARBA00022741"/>
    </source>
</evidence>
<keyword evidence="2" id="KW-0479">Metal-binding</keyword>
<evidence type="ECO:0000256" key="1">
    <source>
        <dbReference type="ARBA" id="ARBA00022485"/>
    </source>
</evidence>
<keyword evidence="4" id="KW-0227">DNA damage</keyword>
<keyword evidence="12" id="KW-0413">Isomerase</keyword>
<dbReference type="Proteomes" id="UP000464787">
    <property type="component" value="Chromosome"/>
</dbReference>
<evidence type="ECO:0000256" key="8">
    <source>
        <dbReference type="ARBA" id="ARBA00023004"/>
    </source>
</evidence>
<dbReference type="InterPro" id="IPR014013">
    <property type="entry name" value="Helic_SF1/SF2_ATP-bd_DinG/Rad3"/>
</dbReference>
<comment type="similarity">
    <text evidence="13">Belongs to the helicase family. DinG subfamily.</text>
</comment>
<dbReference type="RefSeq" id="WP_160553021.1">
    <property type="nucleotide sequence ID" value="NZ_CP047650.1"/>
</dbReference>
<dbReference type="InterPro" id="IPR006555">
    <property type="entry name" value="ATP-dep_Helicase_C"/>
</dbReference>